<dbReference type="PANTHER" id="PTHR30269:SF37">
    <property type="entry name" value="MEMBRANE TRANSPORTER PROTEIN"/>
    <property type="match status" value="1"/>
</dbReference>
<dbReference type="PANTHER" id="PTHR30269">
    <property type="entry name" value="TRANSMEMBRANE PROTEIN YFCA"/>
    <property type="match status" value="1"/>
</dbReference>
<feature type="transmembrane region" description="Helical" evidence="8">
    <location>
        <begin position="85"/>
        <end position="103"/>
    </location>
</feature>
<dbReference type="EMBL" id="BMES01000001">
    <property type="protein sequence ID" value="GGH09958.1"/>
    <property type="molecule type" value="Genomic_DNA"/>
</dbReference>
<keyword evidence="4 8" id="KW-1003">Cell membrane</keyword>
<feature type="transmembrane region" description="Helical" evidence="8">
    <location>
        <begin position="12"/>
        <end position="32"/>
    </location>
</feature>
<evidence type="ECO:0000256" key="5">
    <source>
        <dbReference type="ARBA" id="ARBA00022692"/>
    </source>
</evidence>
<evidence type="ECO:0000256" key="1">
    <source>
        <dbReference type="ARBA" id="ARBA00004651"/>
    </source>
</evidence>
<evidence type="ECO:0000256" key="7">
    <source>
        <dbReference type="ARBA" id="ARBA00023136"/>
    </source>
</evidence>
<keyword evidence="3" id="KW-0813">Transport</keyword>
<name>A0A917I4Q0_9HYPH</name>
<evidence type="ECO:0000256" key="4">
    <source>
        <dbReference type="ARBA" id="ARBA00022475"/>
    </source>
</evidence>
<evidence type="ECO:0000256" key="6">
    <source>
        <dbReference type="ARBA" id="ARBA00022989"/>
    </source>
</evidence>
<dbReference type="GO" id="GO:0005886">
    <property type="term" value="C:plasma membrane"/>
    <property type="evidence" value="ECO:0007669"/>
    <property type="project" value="UniProtKB-SubCell"/>
</dbReference>
<evidence type="ECO:0000256" key="2">
    <source>
        <dbReference type="ARBA" id="ARBA00009142"/>
    </source>
</evidence>
<organism evidence="9 10">
    <name type="scientific">Alsobacter metallidurans</name>
    <dbReference type="NCBI Taxonomy" id="340221"/>
    <lineage>
        <taxon>Bacteria</taxon>
        <taxon>Pseudomonadati</taxon>
        <taxon>Pseudomonadota</taxon>
        <taxon>Alphaproteobacteria</taxon>
        <taxon>Hyphomicrobiales</taxon>
        <taxon>Alsobacteraceae</taxon>
        <taxon>Alsobacter</taxon>
    </lineage>
</organism>
<dbReference type="InterPro" id="IPR002781">
    <property type="entry name" value="TM_pro_TauE-like"/>
</dbReference>
<gene>
    <name evidence="9" type="ORF">GCM10007036_06270</name>
</gene>
<comment type="similarity">
    <text evidence="2 8">Belongs to the 4-toluene sulfonate uptake permease (TSUP) (TC 2.A.102) family.</text>
</comment>
<feature type="transmembrane region" description="Helical" evidence="8">
    <location>
        <begin position="235"/>
        <end position="252"/>
    </location>
</feature>
<keyword evidence="6 8" id="KW-1133">Transmembrane helix</keyword>
<dbReference type="AlphaFoldDB" id="A0A917I4Q0"/>
<keyword evidence="10" id="KW-1185">Reference proteome</keyword>
<evidence type="ECO:0000256" key="3">
    <source>
        <dbReference type="ARBA" id="ARBA00022448"/>
    </source>
</evidence>
<keyword evidence="7 8" id="KW-0472">Membrane</keyword>
<evidence type="ECO:0000313" key="10">
    <source>
        <dbReference type="Proteomes" id="UP000603912"/>
    </source>
</evidence>
<feature type="transmembrane region" description="Helical" evidence="8">
    <location>
        <begin position="109"/>
        <end position="127"/>
    </location>
</feature>
<dbReference type="InterPro" id="IPR052017">
    <property type="entry name" value="TSUP"/>
</dbReference>
<dbReference type="Proteomes" id="UP000603912">
    <property type="component" value="Unassembled WGS sequence"/>
</dbReference>
<accession>A0A917I4Q0</accession>
<comment type="caution">
    <text evidence="9">The sequence shown here is derived from an EMBL/GenBank/DDBJ whole genome shotgun (WGS) entry which is preliminary data.</text>
</comment>
<comment type="subcellular location">
    <subcellularLocation>
        <location evidence="1 8">Cell membrane</location>
        <topology evidence="1 8">Multi-pass membrane protein</topology>
    </subcellularLocation>
</comment>
<keyword evidence="5 8" id="KW-0812">Transmembrane</keyword>
<feature type="transmembrane region" description="Helical" evidence="8">
    <location>
        <begin position="178"/>
        <end position="198"/>
    </location>
</feature>
<proteinExistence type="inferred from homology"/>
<protein>
    <recommendedName>
        <fullName evidence="8">Probable membrane transporter protein</fullName>
    </recommendedName>
</protein>
<evidence type="ECO:0000313" key="9">
    <source>
        <dbReference type="EMBL" id="GGH09958.1"/>
    </source>
</evidence>
<dbReference type="Pfam" id="PF01925">
    <property type="entry name" value="TauE"/>
    <property type="match status" value="1"/>
</dbReference>
<dbReference type="RefSeq" id="WP_188516264.1">
    <property type="nucleotide sequence ID" value="NZ_BMES01000001.1"/>
</dbReference>
<feature type="transmembrane region" description="Helical" evidence="8">
    <location>
        <begin position="205"/>
        <end position="223"/>
    </location>
</feature>
<feature type="transmembrane region" description="Helical" evidence="8">
    <location>
        <begin position="139"/>
        <end position="158"/>
    </location>
</feature>
<reference evidence="9" key="1">
    <citation type="journal article" date="2014" name="Int. J. Syst. Evol. Microbiol.">
        <title>Complete genome sequence of Corynebacterium casei LMG S-19264T (=DSM 44701T), isolated from a smear-ripened cheese.</title>
        <authorList>
            <consortium name="US DOE Joint Genome Institute (JGI-PGF)"/>
            <person name="Walter F."/>
            <person name="Albersmeier A."/>
            <person name="Kalinowski J."/>
            <person name="Ruckert C."/>
        </authorList>
    </citation>
    <scope>NUCLEOTIDE SEQUENCE</scope>
    <source>
        <strain evidence="9">CGMCC 1.12214</strain>
    </source>
</reference>
<feature type="transmembrane region" description="Helical" evidence="8">
    <location>
        <begin position="38"/>
        <end position="64"/>
    </location>
</feature>
<evidence type="ECO:0000256" key="8">
    <source>
        <dbReference type="RuleBase" id="RU363041"/>
    </source>
</evidence>
<sequence length="260" mass="26248">MTAYLEGALAGLALSPGVVAILIAVVLGAAVLRGFTGFGFAIAAVPLLSQVVPPLVAVTMALCMQTLGGLIDLRRSWRDCHRGSLRWLLTGALAGSPAGMALLGVAPASIARIAIGGITLIAAVSLARGAALAAMPGKAVTLGAGLLAGIFSGLAAMPGPPAVAYYLASPVSRTQARASMLVFFFLTSSLALASALWLGLADKRALVLAVIGMPVMVLGVHAGNRASRHGGERTHRLIAIALLVVIAVSSIARGGHELWP</sequence>
<reference evidence="9" key="2">
    <citation type="submission" date="2020-09" db="EMBL/GenBank/DDBJ databases">
        <authorList>
            <person name="Sun Q."/>
            <person name="Zhou Y."/>
        </authorList>
    </citation>
    <scope>NUCLEOTIDE SEQUENCE</scope>
    <source>
        <strain evidence="9">CGMCC 1.12214</strain>
    </source>
</reference>